<dbReference type="OrthoDB" id="1523735at2"/>
<dbReference type="InterPro" id="IPR032508">
    <property type="entry name" value="FecR_C"/>
</dbReference>
<dbReference type="FunFam" id="2.60.120.1440:FF:000001">
    <property type="entry name" value="Putative anti-sigma factor"/>
    <property type="match status" value="1"/>
</dbReference>
<dbReference type="Pfam" id="PF16344">
    <property type="entry name" value="FecR_C"/>
    <property type="match status" value="1"/>
</dbReference>
<dbReference type="Pfam" id="PF04773">
    <property type="entry name" value="FecR"/>
    <property type="match status" value="1"/>
</dbReference>
<evidence type="ECO:0000313" key="5">
    <source>
        <dbReference type="Proteomes" id="UP000185003"/>
    </source>
</evidence>
<dbReference type="Gene3D" id="3.55.50.30">
    <property type="match status" value="1"/>
</dbReference>
<evidence type="ECO:0000259" key="3">
    <source>
        <dbReference type="Pfam" id="PF16344"/>
    </source>
</evidence>
<feature type="transmembrane region" description="Helical" evidence="1">
    <location>
        <begin position="71"/>
        <end position="90"/>
    </location>
</feature>
<dbReference type="Gene3D" id="2.60.120.1440">
    <property type="match status" value="1"/>
</dbReference>
<organism evidence="4 5">
    <name type="scientific">Chitinophaga niabensis</name>
    <dbReference type="NCBI Taxonomy" id="536979"/>
    <lineage>
        <taxon>Bacteria</taxon>
        <taxon>Pseudomonadati</taxon>
        <taxon>Bacteroidota</taxon>
        <taxon>Chitinophagia</taxon>
        <taxon>Chitinophagales</taxon>
        <taxon>Chitinophagaceae</taxon>
        <taxon>Chitinophaga</taxon>
    </lineage>
</organism>
<keyword evidence="1" id="KW-1133">Transmembrane helix</keyword>
<feature type="domain" description="Protein FecR C-terminal" evidence="3">
    <location>
        <begin position="312"/>
        <end position="375"/>
    </location>
</feature>
<evidence type="ECO:0000259" key="2">
    <source>
        <dbReference type="Pfam" id="PF04773"/>
    </source>
</evidence>
<gene>
    <name evidence="4" type="ORF">SAMN04488055_1268</name>
</gene>
<dbReference type="GO" id="GO:0016989">
    <property type="term" value="F:sigma factor antagonist activity"/>
    <property type="evidence" value="ECO:0007669"/>
    <property type="project" value="TreeGrafter"/>
</dbReference>
<dbReference type="AlphaFoldDB" id="A0A1N6E358"/>
<name>A0A1N6E358_9BACT</name>
<dbReference type="InterPro" id="IPR012373">
    <property type="entry name" value="Ferrdict_sens_TM"/>
</dbReference>
<dbReference type="RefSeq" id="WP_074238422.1">
    <property type="nucleotide sequence ID" value="NZ_FSRA01000001.1"/>
</dbReference>
<sequence length="385" mass="43376">MRKKKASELIDKYLAGECSAVEKAIVERMLDDQSQGNPEQYTEDELRSETHDSWAMIENATISRKSKLKRLIPYATAAAVVMSLAVGYLFSERKDKDIIPDTVQQLKDVPPGGNYAILTLPNGQKINLSKVNKGNIPNNYFIIEKRNNGEVVFTSSNSSAPTSMVNSTISTPKGGQYIVHLSDGSKVWLNAATEIKFPANFKNLKNRMVYLSGEAYFEVAKDAKQPFIVKTKTQEVQVLGTHFFVNSYPDEQTVRTILREGSVRVFSTQLNLSETLKPGQMAVLQHQTKNEKEKLIVKPLDEDLVAWKEDKKLKFSNSDLPSLMRVVSKWYNLTVKYEGPISQQRFTAGISRDSNLSELLRILEGMGIRFRIEKQSEETVLIVGN</sequence>
<dbReference type="PANTHER" id="PTHR30273">
    <property type="entry name" value="PERIPLASMIC SIGNAL SENSOR AND SIGMA FACTOR ACTIVATOR FECR-RELATED"/>
    <property type="match status" value="1"/>
</dbReference>
<proteinExistence type="predicted"/>
<feature type="domain" description="FecR protein" evidence="2">
    <location>
        <begin position="168"/>
        <end position="264"/>
    </location>
</feature>
<dbReference type="EMBL" id="FSRA01000001">
    <property type="protein sequence ID" value="SIN77449.1"/>
    <property type="molecule type" value="Genomic_DNA"/>
</dbReference>
<evidence type="ECO:0008006" key="6">
    <source>
        <dbReference type="Google" id="ProtNLM"/>
    </source>
</evidence>
<dbReference type="InterPro" id="IPR006860">
    <property type="entry name" value="FecR"/>
</dbReference>
<protein>
    <recommendedName>
        <fullName evidence="6">FecR protein</fullName>
    </recommendedName>
</protein>
<dbReference type="STRING" id="536979.SAMN04488055_1268"/>
<keyword evidence="5" id="KW-1185">Reference proteome</keyword>
<dbReference type="PANTHER" id="PTHR30273:SF2">
    <property type="entry name" value="PROTEIN FECR"/>
    <property type="match status" value="1"/>
</dbReference>
<evidence type="ECO:0000256" key="1">
    <source>
        <dbReference type="SAM" id="Phobius"/>
    </source>
</evidence>
<evidence type="ECO:0000313" key="4">
    <source>
        <dbReference type="EMBL" id="SIN77449.1"/>
    </source>
</evidence>
<reference evidence="4 5" key="1">
    <citation type="submission" date="2016-11" db="EMBL/GenBank/DDBJ databases">
        <authorList>
            <person name="Jaros S."/>
            <person name="Januszkiewicz K."/>
            <person name="Wedrychowicz H."/>
        </authorList>
    </citation>
    <scope>NUCLEOTIDE SEQUENCE [LARGE SCALE GENOMIC DNA]</scope>
    <source>
        <strain evidence="4 5">DSM 24787</strain>
    </source>
</reference>
<dbReference type="Proteomes" id="UP000185003">
    <property type="component" value="Unassembled WGS sequence"/>
</dbReference>
<keyword evidence="1" id="KW-0812">Transmembrane</keyword>
<dbReference type="PIRSF" id="PIRSF018266">
    <property type="entry name" value="FecR"/>
    <property type="match status" value="1"/>
</dbReference>
<accession>A0A1N6E358</accession>
<keyword evidence="1" id="KW-0472">Membrane</keyword>